<proteinExistence type="predicted"/>
<organism evidence="1">
    <name type="scientific">marine sediment metagenome</name>
    <dbReference type="NCBI Taxonomy" id="412755"/>
    <lineage>
        <taxon>unclassified sequences</taxon>
        <taxon>metagenomes</taxon>
        <taxon>ecological metagenomes</taxon>
    </lineage>
</organism>
<gene>
    <name evidence="1" type="ORF">LCGC14_2939170</name>
</gene>
<dbReference type="AlphaFoldDB" id="A0A0F8Y5M1"/>
<protein>
    <submittedName>
        <fullName evidence="1">Uncharacterized protein</fullName>
    </submittedName>
</protein>
<name>A0A0F8Y5M1_9ZZZZ</name>
<accession>A0A0F8Y5M1</accession>
<evidence type="ECO:0000313" key="1">
    <source>
        <dbReference type="EMBL" id="KKK68925.1"/>
    </source>
</evidence>
<comment type="caution">
    <text evidence="1">The sequence shown here is derived from an EMBL/GenBank/DDBJ whole genome shotgun (WGS) entry which is preliminary data.</text>
</comment>
<sequence>MYLLMNIPKTEAEDEGCINIDEFKSKYSTNLERNSKSHIISPETEFWGHCSNIQAWVETNYNPNVLHSSISLPLLTELALCDRKIFDSLLYHLDEMWKAYHTKERRIFVHDKYAEIIIRGVDVFNIDIKKIDSTFINVIRTVDVFNKLGKTFRHIRKVIKTKVYKILVKEKQI</sequence>
<dbReference type="EMBL" id="LAZR01058906">
    <property type="protein sequence ID" value="KKK68925.1"/>
    <property type="molecule type" value="Genomic_DNA"/>
</dbReference>
<reference evidence="1" key="1">
    <citation type="journal article" date="2015" name="Nature">
        <title>Complex archaea that bridge the gap between prokaryotes and eukaryotes.</title>
        <authorList>
            <person name="Spang A."/>
            <person name="Saw J.H."/>
            <person name="Jorgensen S.L."/>
            <person name="Zaremba-Niedzwiedzka K."/>
            <person name="Martijn J."/>
            <person name="Lind A.E."/>
            <person name="van Eijk R."/>
            <person name="Schleper C."/>
            <person name="Guy L."/>
            <person name="Ettema T.J."/>
        </authorList>
    </citation>
    <scope>NUCLEOTIDE SEQUENCE</scope>
</reference>